<evidence type="ECO:0000313" key="10">
    <source>
        <dbReference type="EMBL" id="RZD14739.1"/>
    </source>
</evidence>
<dbReference type="PANTHER" id="PTHR21057">
    <property type="entry name" value="PHOSPHO-2-DEHYDRO-3-DEOXYHEPTONATE ALDOLASE"/>
    <property type="match status" value="1"/>
</dbReference>
<evidence type="ECO:0000313" key="11">
    <source>
        <dbReference type="Proteomes" id="UP000320813"/>
    </source>
</evidence>
<feature type="domain" description="DAHP synthetase I/KDSA" evidence="9">
    <location>
        <begin position="26"/>
        <end position="275"/>
    </location>
</feature>
<dbReference type="NCBIfam" id="TIGR01362">
    <property type="entry name" value="KDO8P_synth"/>
    <property type="match status" value="1"/>
</dbReference>
<dbReference type="InterPro" id="IPR006269">
    <property type="entry name" value="KDO8P_synthase"/>
</dbReference>
<proteinExistence type="inferred from homology"/>
<comment type="similarity">
    <text evidence="4">Belongs to the KdsA family.</text>
</comment>
<accession>A0A519BBT8</accession>
<dbReference type="EMBL" id="SGBD01000001">
    <property type="protein sequence ID" value="RZD14739.1"/>
    <property type="molecule type" value="Genomic_DNA"/>
</dbReference>
<sequence>MENLNVFTKDDLKSLLDFKFDNVYPFIIAGPCVIEDFKTLDGIASVLKDYSEELKFNLIFKASYDKANRTSVHSFRGPGIDKGLEMLLEIKRIYDIPVLSDVHSVSDIEKAKDVLDVIQIPAFLSRQTDILLEAAKTGKIVNVKKGQFLAPGDTKHIVEKIRSAGNDKIILTERGVSFGYNNLVVDFRALQIMKEFGALVVFDATHSVQLPGGSGSSSSGERKYVMPLARAASAVGVDGIFFEVHPDPPRALSDSANSVYLSSFKNDLKNVLEISKYGI</sequence>
<evidence type="ECO:0000256" key="4">
    <source>
        <dbReference type="ARBA" id="ARBA00010499"/>
    </source>
</evidence>
<evidence type="ECO:0000256" key="8">
    <source>
        <dbReference type="ARBA" id="ARBA00049112"/>
    </source>
</evidence>
<organism evidence="10 11">
    <name type="scientific">Candidatus Acidulodesulfobacterium ferriphilum</name>
    <dbReference type="NCBI Taxonomy" id="2597223"/>
    <lineage>
        <taxon>Bacteria</taxon>
        <taxon>Deltaproteobacteria</taxon>
        <taxon>Candidatus Acidulodesulfobacterales</taxon>
        <taxon>Candidatus Acidulodesulfobacterium</taxon>
    </lineage>
</organism>
<evidence type="ECO:0000256" key="2">
    <source>
        <dbReference type="ARBA" id="ARBA00004756"/>
    </source>
</evidence>
<comment type="catalytic activity">
    <reaction evidence="8">
        <text>D-arabinose 5-phosphate + phosphoenolpyruvate + H2O = 3-deoxy-alpha-D-manno-2-octulosonate-8-phosphate + phosphate</text>
        <dbReference type="Rhea" id="RHEA:14053"/>
        <dbReference type="ChEBI" id="CHEBI:15377"/>
        <dbReference type="ChEBI" id="CHEBI:43474"/>
        <dbReference type="ChEBI" id="CHEBI:57693"/>
        <dbReference type="ChEBI" id="CHEBI:58702"/>
        <dbReference type="ChEBI" id="CHEBI:85985"/>
        <dbReference type="EC" id="2.5.1.55"/>
    </reaction>
</comment>
<dbReference type="Proteomes" id="UP000320813">
    <property type="component" value="Unassembled WGS sequence"/>
</dbReference>
<dbReference type="NCBIfam" id="NF003543">
    <property type="entry name" value="PRK05198.1"/>
    <property type="match status" value="1"/>
</dbReference>
<evidence type="ECO:0000259" key="9">
    <source>
        <dbReference type="Pfam" id="PF00793"/>
    </source>
</evidence>
<dbReference type="InterPro" id="IPR006218">
    <property type="entry name" value="DAHP1/KDSA"/>
</dbReference>
<dbReference type="InterPro" id="IPR013785">
    <property type="entry name" value="Aldolase_TIM"/>
</dbReference>
<gene>
    <name evidence="10" type="ORF">EVJ47_00160</name>
</gene>
<name>A0A519BBT8_9DELT</name>
<protein>
    <recommendedName>
        <fullName evidence="5">3-deoxy-8-phosphooctulonate synthase</fullName>
        <ecNumber evidence="5">2.5.1.55</ecNumber>
    </recommendedName>
</protein>
<dbReference type="GO" id="GO:0009103">
    <property type="term" value="P:lipopolysaccharide biosynthetic process"/>
    <property type="evidence" value="ECO:0007669"/>
    <property type="project" value="UniProtKB-UniPathway"/>
</dbReference>
<comment type="caution">
    <text evidence="10">The sequence shown here is derived from an EMBL/GenBank/DDBJ whole genome shotgun (WGS) entry which is preliminary data.</text>
</comment>
<dbReference type="EC" id="2.5.1.55" evidence="5"/>
<evidence type="ECO:0000256" key="1">
    <source>
        <dbReference type="ARBA" id="ARBA00004496"/>
    </source>
</evidence>
<dbReference type="UniPathway" id="UPA00357">
    <property type="reaction ID" value="UER00474"/>
</dbReference>
<evidence type="ECO:0000256" key="6">
    <source>
        <dbReference type="ARBA" id="ARBA00022490"/>
    </source>
</evidence>
<keyword evidence="6" id="KW-0963">Cytoplasm</keyword>
<comment type="pathway">
    <text evidence="2">Bacterial outer membrane biogenesis; lipopolysaccharide biosynthesis.</text>
</comment>
<dbReference type="SUPFAM" id="SSF51569">
    <property type="entry name" value="Aldolase"/>
    <property type="match status" value="1"/>
</dbReference>
<evidence type="ECO:0000256" key="5">
    <source>
        <dbReference type="ARBA" id="ARBA00012693"/>
    </source>
</evidence>
<dbReference type="AlphaFoldDB" id="A0A519BBT8"/>
<comment type="subcellular location">
    <subcellularLocation>
        <location evidence="1">Cytoplasm</location>
    </subcellularLocation>
</comment>
<keyword evidence="7 10" id="KW-0808">Transferase</keyword>
<dbReference type="Pfam" id="PF00793">
    <property type="entry name" value="DAHP_synth_1"/>
    <property type="match status" value="1"/>
</dbReference>
<dbReference type="GO" id="GO:0008676">
    <property type="term" value="F:3-deoxy-8-phosphooctulonate synthase activity"/>
    <property type="evidence" value="ECO:0007669"/>
    <property type="project" value="UniProtKB-EC"/>
</dbReference>
<dbReference type="Gene3D" id="3.20.20.70">
    <property type="entry name" value="Aldolase class I"/>
    <property type="match status" value="1"/>
</dbReference>
<evidence type="ECO:0000256" key="3">
    <source>
        <dbReference type="ARBA" id="ARBA00004845"/>
    </source>
</evidence>
<comment type="pathway">
    <text evidence="3">Carbohydrate biosynthesis; 3-deoxy-D-manno-octulosonate biosynthesis; 3-deoxy-D-manno-octulosonate from D-ribulose 5-phosphate: step 2/3.</text>
</comment>
<reference evidence="10 11" key="1">
    <citation type="submission" date="2019-01" db="EMBL/GenBank/DDBJ databases">
        <title>Insights into ecological role of a new deltaproteobacterial order Candidatus Sinidesulfobacterales (Sva0485) by metagenomics and metatranscriptomics.</title>
        <authorList>
            <person name="Tan S."/>
            <person name="Liu J."/>
            <person name="Fang Y."/>
            <person name="Hedlund B.P."/>
            <person name="Lian Z.H."/>
            <person name="Huang L.Y."/>
            <person name="Li J.T."/>
            <person name="Huang L.N."/>
            <person name="Li W.J."/>
            <person name="Jiang H.C."/>
            <person name="Dong H.L."/>
            <person name="Shu W.S."/>
        </authorList>
    </citation>
    <scope>NUCLEOTIDE SEQUENCE [LARGE SCALE GENOMIC DNA]</scope>
    <source>
        <strain evidence="10">AP3</strain>
    </source>
</reference>
<evidence type="ECO:0000256" key="7">
    <source>
        <dbReference type="ARBA" id="ARBA00022679"/>
    </source>
</evidence>
<dbReference type="GO" id="GO:0005737">
    <property type="term" value="C:cytoplasm"/>
    <property type="evidence" value="ECO:0007669"/>
    <property type="project" value="UniProtKB-SubCell"/>
</dbReference>
<dbReference type="UniPathway" id="UPA00030"/>